<dbReference type="SUPFAM" id="SSF57667">
    <property type="entry name" value="beta-beta-alpha zinc fingers"/>
    <property type="match status" value="1"/>
</dbReference>
<reference evidence="1" key="1">
    <citation type="submission" date="2021-01" db="EMBL/GenBank/DDBJ databases">
        <authorList>
            <person name="Kaushik A."/>
        </authorList>
    </citation>
    <scope>NUCLEOTIDE SEQUENCE</scope>
    <source>
        <strain evidence="1">Type strain: AG8-Rh-89/</strain>
    </source>
</reference>
<protein>
    <recommendedName>
        <fullName evidence="3">C2H2-type domain-containing protein</fullName>
    </recommendedName>
</protein>
<dbReference type="InterPro" id="IPR036236">
    <property type="entry name" value="Znf_C2H2_sf"/>
</dbReference>
<dbReference type="AlphaFoldDB" id="A0A8H2XBI0"/>
<dbReference type="EMBL" id="CAJMWZ010000650">
    <property type="protein sequence ID" value="CAE6422782.1"/>
    <property type="molecule type" value="Genomic_DNA"/>
</dbReference>
<name>A0A8H2XBI0_9AGAM</name>
<evidence type="ECO:0000313" key="2">
    <source>
        <dbReference type="Proteomes" id="UP000663850"/>
    </source>
</evidence>
<proteinExistence type="predicted"/>
<gene>
    <name evidence="1" type="ORF">RDB_LOCUS11728</name>
</gene>
<evidence type="ECO:0000313" key="1">
    <source>
        <dbReference type="EMBL" id="CAE6422782.1"/>
    </source>
</evidence>
<sequence length="322" mass="35867">MSGNSLSDSNDWQNRVCSRFLSIDHDAPQPAGSFDDGVVDVDYQDTDYFGSTEGWWQHSAHCPALCSTPVSIAPDGYYDTHFLPSEHVSNTEHDIHLAQPDNVYAPNAPVPLSETTEQQSRSLDQAYYTHDHSACVPTYALGLDSTYSPPSYIPNQSFPSSGIIDPNWTDLPSAENHEVFYPALGIPSVVPSQFPSPQSVAPVVHPALIHLQGPVPSLLESECQVTGSQAQVVQGPKPKRRCSICGKEFDPKPSNWNRHRDMHTQTKGYKCTECGMERVTKDQVVVHYIRHHMHVSYDSYKDASHGEQRKLRAVAHQYVNQL</sequence>
<dbReference type="Gene3D" id="3.30.160.60">
    <property type="entry name" value="Classic Zinc Finger"/>
    <property type="match status" value="1"/>
</dbReference>
<dbReference type="Proteomes" id="UP000663850">
    <property type="component" value="Unassembled WGS sequence"/>
</dbReference>
<evidence type="ECO:0008006" key="3">
    <source>
        <dbReference type="Google" id="ProtNLM"/>
    </source>
</evidence>
<accession>A0A8H2XBI0</accession>
<organism evidence="1 2">
    <name type="scientific">Rhizoctonia solani</name>
    <dbReference type="NCBI Taxonomy" id="456999"/>
    <lineage>
        <taxon>Eukaryota</taxon>
        <taxon>Fungi</taxon>
        <taxon>Dikarya</taxon>
        <taxon>Basidiomycota</taxon>
        <taxon>Agaricomycotina</taxon>
        <taxon>Agaricomycetes</taxon>
        <taxon>Cantharellales</taxon>
        <taxon>Ceratobasidiaceae</taxon>
        <taxon>Rhizoctonia</taxon>
    </lineage>
</organism>
<comment type="caution">
    <text evidence="1">The sequence shown here is derived from an EMBL/GenBank/DDBJ whole genome shotgun (WGS) entry which is preliminary data.</text>
</comment>